<dbReference type="Gramene" id="Pp3c18_9540V3.1">
    <property type="protein sequence ID" value="Pp3c18_9540V3.1"/>
    <property type="gene ID" value="Pp3c18_9540"/>
</dbReference>
<protein>
    <submittedName>
        <fullName evidence="2 3">Uncharacterized protein</fullName>
    </submittedName>
</protein>
<evidence type="ECO:0000313" key="2">
    <source>
        <dbReference type="EMBL" id="PNR35024.1"/>
    </source>
</evidence>
<keyword evidence="1" id="KW-1133">Transmembrane helix</keyword>
<feature type="transmembrane region" description="Helical" evidence="1">
    <location>
        <begin position="43"/>
        <end position="60"/>
    </location>
</feature>
<name>A0A2K1J0H1_PHYPA</name>
<proteinExistence type="predicted"/>
<feature type="transmembrane region" description="Helical" evidence="1">
    <location>
        <begin position="12"/>
        <end position="31"/>
    </location>
</feature>
<keyword evidence="4" id="KW-1185">Reference proteome</keyword>
<accession>A0A2K1J0H1</accession>
<evidence type="ECO:0000313" key="4">
    <source>
        <dbReference type="Proteomes" id="UP000006727"/>
    </source>
</evidence>
<dbReference type="EnsemblPlants" id="Pp3c18_9540V3.1">
    <property type="protein sequence ID" value="Pp3c18_9540V3.1"/>
    <property type="gene ID" value="Pp3c18_9540"/>
</dbReference>
<evidence type="ECO:0000313" key="3">
    <source>
        <dbReference type="EnsemblPlants" id="Pp3c18_9540V3.1"/>
    </source>
</evidence>
<dbReference type="InParanoid" id="A0A2K1J0H1"/>
<reference evidence="3" key="3">
    <citation type="submission" date="2020-12" db="UniProtKB">
        <authorList>
            <consortium name="EnsemblPlants"/>
        </authorList>
    </citation>
    <scope>IDENTIFICATION</scope>
</reference>
<dbReference type="AlphaFoldDB" id="A0A2K1J0H1"/>
<reference evidence="2 4" key="1">
    <citation type="journal article" date="2008" name="Science">
        <title>The Physcomitrella genome reveals evolutionary insights into the conquest of land by plants.</title>
        <authorList>
            <person name="Rensing S."/>
            <person name="Lang D."/>
            <person name="Zimmer A."/>
            <person name="Terry A."/>
            <person name="Salamov A."/>
            <person name="Shapiro H."/>
            <person name="Nishiyama T."/>
            <person name="Perroud P.-F."/>
            <person name="Lindquist E."/>
            <person name="Kamisugi Y."/>
            <person name="Tanahashi T."/>
            <person name="Sakakibara K."/>
            <person name="Fujita T."/>
            <person name="Oishi K."/>
            <person name="Shin-I T."/>
            <person name="Kuroki Y."/>
            <person name="Toyoda A."/>
            <person name="Suzuki Y."/>
            <person name="Hashimoto A."/>
            <person name="Yamaguchi K."/>
            <person name="Sugano A."/>
            <person name="Kohara Y."/>
            <person name="Fujiyama A."/>
            <person name="Anterola A."/>
            <person name="Aoki S."/>
            <person name="Ashton N."/>
            <person name="Barbazuk W.B."/>
            <person name="Barker E."/>
            <person name="Bennetzen J."/>
            <person name="Bezanilla M."/>
            <person name="Blankenship R."/>
            <person name="Cho S.H."/>
            <person name="Dutcher S."/>
            <person name="Estelle M."/>
            <person name="Fawcett J.A."/>
            <person name="Gundlach H."/>
            <person name="Hanada K."/>
            <person name="Heyl A."/>
            <person name="Hicks K.A."/>
            <person name="Hugh J."/>
            <person name="Lohr M."/>
            <person name="Mayer K."/>
            <person name="Melkozernov A."/>
            <person name="Murata T."/>
            <person name="Nelson D."/>
            <person name="Pils B."/>
            <person name="Prigge M."/>
            <person name="Reiss B."/>
            <person name="Renner T."/>
            <person name="Rombauts S."/>
            <person name="Rushton P."/>
            <person name="Sanderfoot A."/>
            <person name="Schween G."/>
            <person name="Shiu S.-H."/>
            <person name="Stueber K."/>
            <person name="Theodoulou F.L."/>
            <person name="Tu H."/>
            <person name="Van de Peer Y."/>
            <person name="Verrier P.J."/>
            <person name="Waters E."/>
            <person name="Wood A."/>
            <person name="Yang L."/>
            <person name="Cove D."/>
            <person name="Cuming A."/>
            <person name="Hasebe M."/>
            <person name="Lucas S."/>
            <person name="Mishler D.B."/>
            <person name="Reski R."/>
            <person name="Grigoriev I."/>
            <person name="Quatrano R.S."/>
            <person name="Boore J.L."/>
        </authorList>
    </citation>
    <scope>NUCLEOTIDE SEQUENCE [LARGE SCALE GENOMIC DNA]</scope>
    <source>
        <strain evidence="3 4">cv. Gransden 2004</strain>
    </source>
</reference>
<keyword evidence="1" id="KW-0472">Membrane</keyword>
<keyword evidence="1" id="KW-0812">Transmembrane</keyword>
<reference evidence="2 4" key="2">
    <citation type="journal article" date="2018" name="Plant J.">
        <title>The Physcomitrella patens chromosome-scale assembly reveals moss genome structure and evolution.</title>
        <authorList>
            <person name="Lang D."/>
            <person name="Ullrich K.K."/>
            <person name="Murat F."/>
            <person name="Fuchs J."/>
            <person name="Jenkins J."/>
            <person name="Haas F.B."/>
            <person name="Piednoel M."/>
            <person name="Gundlach H."/>
            <person name="Van Bel M."/>
            <person name="Meyberg R."/>
            <person name="Vives C."/>
            <person name="Morata J."/>
            <person name="Symeonidi A."/>
            <person name="Hiss M."/>
            <person name="Muchero W."/>
            <person name="Kamisugi Y."/>
            <person name="Saleh O."/>
            <person name="Blanc G."/>
            <person name="Decker E.L."/>
            <person name="van Gessel N."/>
            <person name="Grimwood J."/>
            <person name="Hayes R.D."/>
            <person name="Graham S.W."/>
            <person name="Gunter L.E."/>
            <person name="McDaniel S.F."/>
            <person name="Hoernstein S.N.W."/>
            <person name="Larsson A."/>
            <person name="Li F.W."/>
            <person name="Perroud P.F."/>
            <person name="Phillips J."/>
            <person name="Ranjan P."/>
            <person name="Rokshar D.S."/>
            <person name="Rothfels C.J."/>
            <person name="Schneider L."/>
            <person name="Shu S."/>
            <person name="Stevenson D.W."/>
            <person name="Thummler F."/>
            <person name="Tillich M."/>
            <person name="Villarreal Aguilar J.C."/>
            <person name="Widiez T."/>
            <person name="Wong G.K."/>
            <person name="Wymore A."/>
            <person name="Zhang Y."/>
            <person name="Zimmer A.D."/>
            <person name="Quatrano R.S."/>
            <person name="Mayer K.F.X."/>
            <person name="Goodstein D."/>
            <person name="Casacuberta J.M."/>
            <person name="Vandepoele K."/>
            <person name="Reski R."/>
            <person name="Cuming A.C."/>
            <person name="Tuskan G.A."/>
            <person name="Maumus F."/>
            <person name="Salse J."/>
            <person name="Schmutz J."/>
            <person name="Rensing S.A."/>
        </authorList>
    </citation>
    <scope>NUCLEOTIDE SEQUENCE [LARGE SCALE GENOMIC DNA]</scope>
    <source>
        <strain evidence="3 4">cv. Gransden 2004</strain>
    </source>
</reference>
<sequence>MHRCIRQLNICFVPILTCKGLFLVFSAQNLLKQVASREPGRSNIPTFCTGFPTFIIIVGLQTRFRRTDLLVDDKCLNRPPVQMLNYVIKS</sequence>
<organism evidence="2">
    <name type="scientific">Physcomitrium patens</name>
    <name type="common">Spreading-leaved earth moss</name>
    <name type="synonym">Physcomitrella patens</name>
    <dbReference type="NCBI Taxonomy" id="3218"/>
    <lineage>
        <taxon>Eukaryota</taxon>
        <taxon>Viridiplantae</taxon>
        <taxon>Streptophyta</taxon>
        <taxon>Embryophyta</taxon>
        <taxon>Bryophyta</taxon>
        <taxon>Bryophytina</taxon>
        <taxon>Bryopsida</taxon>
        <taxon>Funariidae</taxon>
        <taxon>Funariales</taxon>
        <taxon>Funariaceae</taxon>
        <taxon>Physcomitrium</taxon>
    </lineage>
</organism>
<dbReference type="Proteomes" id="UP000006727">
    <property type="component" value="Chromosome 18"/>
</dbReference>
<dbReference type="EMBL" id="ABEU02000018">
    <property type="protein sequence ID" value="PNR35024.1"/>
    <property type="molecule type" value="Genomic_DNA"/>
</dbReference>
<evidence type="ECO:0000256" key="1">
    <source>
        <dbReference type="SAM" id="Phobius"/>
    </source>
</evidence>
<gene>
    <name evidence="2" type="ORF">PHYPA_022923</name>
</gene>